<evidence type="ECO:0000313" key="1">
    <source>
        <dbReference type="EMBL" id="SEA51895.1"/>
    </source>
</evidence>
<proteinExistence type="predicted"/>
<dbReference type="Pfam" id="PF19781">
    <property type="entry name" value="DUF6266"/>
    <property type="match status" value="1"/>
</dbReference>
<dbReference type="OrthoDB" id="665435at2"/>
<reference evidence="1 2" key="1">
    <citation type="submission" date="2016-10" db="EMBL/GenBank/DDBJ databases">
        <authorList>
            <person name="de Groot N.N."/>
        </authorList>
    </citation>
    <scope>NUCLEOTIDE SEQUENCE [LARGE SCALE GENOMIC DNA]</scope>
    <source>
        <strain evidence="1 2">DSM 19033</strain>
    </source>
</reference>
<dbReference type="RefSeq" id="WP_090556077.1">
    <property type="nucleotide sequence ID" value="NZ_FNRA01000003.1"/>
</dbReference>
<keyword evidence="2" id="KW-1185">Reference proteome</keyword>
<protein>
    <submittedName>
        <fullName evidence="1">Uncharacterized protein</fullName>
    </submittedName>
</protein>
<gene>
    <name evidence="1" type="ORF">SAMN05443550_103476</name>
</gene>
<dbReference type="EMBL" id="FNRA01000003">
    <property type="protein sequence ID" value="SEA51895.1"/>
    <property type="molecule type" value="Genomic_DNA"/>
</dbReference>
<sequence length="219" mass="24410">MAIVKPGIVGNFNGKIGEVVLSRWKDVNVGKSTPRKSTKLASLNQLDQRLRFGLVTKFFRGLSKVISIGFQNESTNQTKMNAAVKYHLDNAVTGMYPDYALDYTKVIFSDPNPISNISTGITTTVVSQADATFKVSWLNIDRAYGNTLPTDLAHFVFYSITRKKYILYSGAARRSDLTYSVEFPRIFTGDTIQGYLFFVSEDGKSVSYTDNLGQNKLLP</sequence>
<organism evidence="1 2">
    <name type="scientific">Pedobacter hartonius</name>
    <dbReference type="NCBI Taxonomy" id="425514"/>
    <lineage>
        <taxon>Bacteria</taxon>
        <taxon>Pseudomonadati</taxon>
        <taxon>Bacteroidota</taxon>
        <taxon>Sphingobacteriia</taxon>
        <taxon>Sphingobacteriales</taxon>
        <taxon>Sphingobacteriaceae</taxon>
        <taxon>Pedobacter</taxon>
    </lineage>
</organism>
<dbReference type="Proteomes" id="UP000198850">
    <property type="component" value="Unassembled WGS sequence"/>
</dbReference>
<dbReference type="InterPro" id="IPR046233">
    <property type="entry name" value="DUF6266"/>
</dbReference>
<dbReference type="AlphaFoldDB" id="A0A1H4BUP3"/>
<dbReference type="STRING" id="425514.SAMN05443550_103476"/>
<evidence type="ECO:0000313" key="2">
    <source>
        <dbReference type="Proteomes" id="UP000198850"/>
    </source>
</evidence>
<name>A0A1H4BUP3_9SPHI</name>
<accession>A0A1H4BUP3</accession>